<reference evidence="1" key="1">
    <citation type="submission" date="2020-07" db="EMBL/GenBank/DDBJ databases">
        <title>Huge and variable diversity of episymbiotic CPR bacteria and DPANN archaea in groundwater ecosystems.</title>
        <authorList>
            <person name="He C.Y."/>
            <person name="Keren R."/>
            <person name="Whittaker M."/>
            <person name="Farag I.F."/>
            <person name="Doudna J."/>
            <person name="Cate J.H.D."/>
            <person name="Banfield J.F."/>
        </authorList>
    </citation>
    <scope>NUCLEOTIDE SEQUENCE</scope>
    <source>
        <strain evidence="1">NC_groundwater_1520_Pr4_B-0.1um_53_5</strain>
    </source>
</reference>
<comment type="caution">
    <text evidence="1">The sequence shown here is derived from an EMBL/GenBank/DDBJ whole genome shotgun (WGS) entry which is preliminary data.</text>
</comment>
<dbReference type="Proteomes" id="UP000736328">
    <property type="component" value="Unassembled WGS sequence"/>
</dbReference>
<evidence type="ECO:0000313" key="2">
    <source>
        <dbReference type="Proteomes" id="UP000736328"/>
    </source>
</evidence>
<gene>
    <name evidence="1" type="ORF">HY768_10035</name>
</gene>
<proteinExistence type="predicted"/>
<evidence type="ECO:0000313" key="1">
    <source>
        <dbReference type="EMBL" id="MBI4727534.1"/>
    </source>
</evidence>
<name>A0A933MKB6_UNCT6</name>
<accession>A0A933MKB6</accession>
<sequence length="127" mass="14898">MTTEKEQLEKAAIDYFLKAYPRGLRILEHSDKPDFTLLDENDKSKIGVEIAHLWHDREEAKILLRRSEQVFHGIMCATDLIKVLNDLLTRKANKISGFREHDKFFLVIRVASPIFDKSTFDMYEDDI</sequence>
<dbReference type="EMBL" id="JACQXR010000135">
    <property type="protein sequence ID" value="MBI4727534.1"/>
    <property type="molecule type" value="Genomic_DNA"/>
</dbReference>
<protein>
    <submittedName>
        <fullName evidence="1">Uncharacterized protein</fullName>
    </submittedName>
</protein>
<organism evidence="1 2">
    <name type="scientific">candidate division TA06 bacterium</name>
    <dbReference type="NCBI Taxonomy" id="2250710"/>
    <lineage>
        <taxon>Bacteria</taxon>
        <taxon>Bacteria division TA06</taxon>
    </lineage>
</organism>
<dbReference type="AlphaFoldDB" id="A0A933MKB6"/>